<gene>
    <name evidence="1" type="ORF">FBEOM_11878</name>
</gene>
<dbReference type="OrthoDB" id="3501153at2759"/>
<dbReference type="InterPro" id="IPR053008">
    <property type="entry name" value="Phomopsin_biosynth_assoc"/>
</dbReference>
<name>A0A9P5A950_9HYPO</name>
<reference evidence="1" key="1">
    <citation type="journal article" date="2017" name="Mycologia">
        <title>Fusarium algeriense, sp. nov., a novel toxigenic crown rot pathogen of durum wheat from Algeria is nested in the Fusarium burgessii species complex.</title>
        <authorList>
            <person name="Laraba I."/>
            <person name="Keddad A."/>
            <person name="Boureghda H."/>
            <person name="Abdallah N."/>
            <person name="Vaughan M.M."/>
            <person name="Proctor R.H."/>
            <person name="Busman M."/>
            <person name="O'Donnell K."/>
        </authorList>
    </citation>
    <scope>NUCLEOTIDE SEQUENCE</scope>
    <source>
        <strain evidence="1">NRRL 25174</strain>
    </source>
</reference>
<protein>
    <submittedName>
        <fullName evidence="1">Uncharacterized protein</fullName>
    </submittedName>
</protein>
<dbReference type="EMBL" id="PVQB02000706">
    <property type="protein sequence ID" value="KAF4334293.1"/>
    <property type="molecule type" value="Genomic_DNA"/>
</dbReference>
<reference evidence="1" key="2">
    <citation type="submission" date="2020-02" db="EMBL/GenBank/DDBJ databases">
        <title>Identification and distribution of gene clusters putatively required for synthesis of sphingolipid metabolism inhibitors in phylogenetically diverse species of the filamentous fungus Fusarium.</title>
        <authorList>
            <person name="Kim H.-S."/>
            <person name="Busman M."/>
            <person name="Brown D.W."/>
            <person name="Divon H."/>
            <person name="Uhlig S."/>
            <person name="Proctor R.H."/>
        </authorList>
    </citation>
    <scope>NUCLEOTIDE SEQUENCE</scope>
    <source>
        <strain evidence="1">NRRL 25174</strain>
    </source>
</reference>
<keyword evidence="2" id="KW-1185">Reference proteome</keyword>
<organism evidence="1 2">
    <name type="scientific">Fusarium beomiforme</name>
    <dbReference type="NCBI Taxonomy" id="44412"/>
    <lineage>
        <taxon>Eukaryota</taxon>
        <taxon>Fungi</taxon>
        <taxon>Dikarya</taxon>
        <taxon>Ascomycota</taxon>
        <taxon>Pezizomycotina</taxon>
        <taxon>Sordariomycetes</taxon>
        <taxon>Hypocreomycetidae</taxon>
        <taxon>Hypocreales</taxon>
        <taxon>Nectriaceae</taxon>
        <taxon>Fusarium</taxon>
        <taxon>Fusarium burgessii species complex</taxon>
    </lineage>
</organism>
<evidence type="ECO:0000313" key="1">
    <source>
        <dbReference type="EMBL" id="KAF4334293.1"/>
    </source>
</evidence>
<accession>A0A9P5A950</accession>
<sequence length="240" mass="26803">MDFAYQQLAGSSADNGADLKQIPHSSSRSSYWKNRIDDGAKFLVEHPWLLLKDLVLLSLAVPGFVALVAPSVACTQVQGILAAKSNQVIINTAPLGHCNCGSSVAEAVEMGCKYDALAAAWLPDQCRDDALTAEFERMGHEKDGKWPYYSDRNLTSKILAEDLGHKADEPGFLFYSTGEWHMAHCLFYWKKQFRARFNNITVEPRYDNERHIQHCITVLLQPRALKGVVQAGVELDSDYL</sequence>
<dbReference type="PANTHER" id="PTHR35896:SF3">
    <property type="entry name" value="MAJOR FACILITATOR SUPERFAMILY TRANSPORTER"/>
    <property type="match status" value="1"/>
</dbReference>
<dbReference type="PANTHER" id="PTHR35896">
    <property type="entry name" value="IG-LIKE DOMAIN-CONTAINING PROTEIN"/>
    <property type="match status" value="1"/>
</dbReference>
<dbReference type="Proteomes" id="UP000730481">
    <property type="component" value="Unassembled WGS sequence"/>
</dbReference>
<dbReference type="AlphaFoldDB" id="A0A9P5A950"/>
<proteinExistence type="predicted"/>
<evidence type="ECO:0000313" key="2">
    <source>
        <dbReference type="Proteomes" id="UP000730481"/>
    </source>
</evidence>
<comment type="caution">
    <text evidence="1">The sequence shown here is derived from an EMBL/GenBank/DDBJ whole genome shotgun (WGS) entry which is preliminary data.</text>
</comment>